<keyword evidence="3" id="KW-1185">Reference proteome</keyword>
<gene>
    <name evidence="2" type="ORF">CEXT_688051</name>
</gene>
<organism evidence="2 3">
    <name type="scientific">Caerostris extrusa</name>
    <name type="common">Bark spider</name>
    <name type="synonym">Caerostris bankana</name>
    <dbReference type="NCBI Taxonomy" id="172846"/>
    <lineage>
        <taxon>Eukaryota</taxon>
        <taxon>Metazoa</taxon>
        <taxon>Ecdysozoa</taxon>
        <taxon>Arthropoda</taxon>
        <taxon>Chelicerata</taxon>
        <taxon>Arachnida</taxon>
        <taxon>Araneae</taxon>
        <taxon>Araneomorphae</taxon>
        <taxon>Entelegynae</taxon>
        <taxon>Araneoidea</taxon>
        <taxon>Araneidae</taxon>
        <taxon>Caerostris</taxon>
    </lineage>
</organism>
<reference evidence="2 3" key="1">
    <citation type="submission" date="2021-06" db="EMBL/GenBank/DDBJ databases">
        <title>Caerostris extrusa draft genome.</title>
        <authorList>
            <person name="Kono N."/>
            <person name="Arakawa K."/>
        </authorList>
    </citation>
    <scope>NUCLEOTIDE SEQUENCE [LARGE SCALE GENOMIC DNA]</scope>
</reference>
<evidence type="ECO:0000256" key="1">
    <source>
        <dbReference type="SAM" id="Phobius"/>
    </source>
</evidence>
<keyword evidence="1" id="KW-0472">Membrane</keyword>
<evidence type="ECO:0000313" key="3">
    <source>
        <dbReference type="Proteomes" id="UP001054945"/>
    </source>
</evidence>
<comment type="caution">
    <text evidence="2">The sequence shown here is derived from an EMBL/GenBank/DDBJ whole genome shotgun (WGS) entry which is preliminary data.</text>
</comment>
<proteinExistence type="predicted"/>
<keyword evidence="1" id="KW-1133">Transmembrane helix</keyword>
<keyword evidence="1" id="KW-0812">Transmembrane</keyword>
<evidence type="ECO:0000313" key="2">
    <source>
        <dbReference type="EMBL" id="GIY11233.1"/>
    </source>
</evidence>
<dbReference type="AlphaFoldDB" id="A0AAV4QNH4"/>
<sequence>MFSSTLRGKLGMGDGEFERMGEIAPGCWDGYIMHPGSNGRRVLGVEGEKEIRTVKRSLYNQLLVLFMSMVVAFVS</sequence>
<dbReference type="EMBL" id="BPLR01006621">
    <property type="protein sequence ID" value="GIY11233.1"/>
    <property type="molecule type" value="Genomic_DNA"/>
</dbReference>
<accession>A0AAV4QNH4</accession>
<feature type="transmembrane region" description="Helical" evidence="1">
    <location>
        <begin position="58"/>
        <end position="74"/>
    </location>
</feature>
<name>A0AAV4QNH4_CAEEX</name>
<dbReference type="Proteomes" id="UP001054945">
    <property type="component" value="Unassembled WGS sequence"/>
</dbReference>
<protein>
    <submittedName>
        <fullName evidence="2">Uncharacterized protein</fullName>
    </submittedName>
</protein>